<dbReference type="InterPro" id="IPR041711">
    <property type="entry name" value="Met-tRNA-FMT_N"/>
</dbReference>
<dbReference type="SUPFAM" id="SSF53328">
    <property type="entry name" value="Formyltransferase"/>
    <property type="match status" value="1"/>
</dbReference>
<dbReference type="GO" id="GO:0004479">
    <property type="term" value="F:methionyl-tRNA formyltransferase activity"/>
    <property type="evidence" value="ECO:0007669"/>
    <property type="project" value="UniProtKB-UniRule"/>
</dbReference>
<dbReference type="InterPro" id="IPR002376">
    <property type="entry name" value="Formyl_transf_N"/>
</dbReference>
<dbReference type="CDD" id="cd08646">
    <property type="entry name" value="FMT_core_Met-tRNA-FMT_N"/>
    <property type="match status" value="1"/>
</dbReference>
<accession>A0A5C0UJF6</accession>
<keyword evidence="3 5" id="KW-0808">Transferase</keyword>
<dbReference type="PANTHER" id="PTHR11138">
    <property type="entry name" value="METHIONYL-TRNA FORMYLTRANSFERASE"/>
    <property type="match status" value="1"/>
</dbReference>
<dbReference type="Gene3D" id="3.40.50.12230">
    <property type="match status" value="1"/>
</dbReference>
<dbReference type="CDD" id="cd08704">
    <property type="entry name" value="Met_tRNA_FMT_C"/>
    <property type="match status" value="1"/>
</dbReference>
<keyword evidence="4 5" id="KW-0648">Protein biosynthesis</keyword>
<evidence type="ECO:0000256" key="4">
    <source>
        <dbReference type="ARBA" id="ARBA00022917"/>
    </source>
</evidence>
<evidence type="ECO:0000256" key="3">
    <source>
        <dbReference type="ARBA" id="ARBA00022679"/>
    </source>
</evidence>
<organism evidence="8 9">
    <name type="scientific">Candidatus Sneabacter namystus</name>
    <dbReference type="NCBI Taxonomy" id="2601646"/>
    <lineage>
        <taxon>Bacteria</taxon>
        <taxon>Pseudomonadati</taxon>
        <taxon>Pseudomonadota</taxon>
        <taxon>Alphaproteobacteria</taxon>
        <taxon>Rickettsiales</taxon>
        <taxon>Rickettsiaceae</taxon>
        <taxon>Rickettsieae</taxon>
        <taxon>Candidatus Sneabacter</taxon>
    </lineage>
</organism>
<dbReference type="NCBIfam" id="TIGR00460">
    <property type="entry name" value="fmt"/>
    <property type="match status" value="1"/>
</dbReference>
<dbReference type="InterPro" id="IPR005794">
    <property type="entry name" value="Fmt"/>
</dbReference>
<dbReference type="OrthoDB" id="9802815at2"/>
<dbReference type="AlphaFoldDB" id="A0A5C0UJF6"/>
<dbReference type="RefSeq" id="WP_148952004.1">
    <property type="nucleotide sequence ID" value="NZ_CP043312.1"/>
</dbReference>
<dbReference type="InterPro" id="IPR044135">
    <property type="entry name" value="Met-tRNA-FMT_C"/>
</dbReference>
<gene>
    <name evidence="5" type="primary">fmt</name>
    <name evidence="8" type="ORF">FZC37_01695</name>
</gene>
<dbReference type="Pfam" id="PF02911">
    <property type="entry name" value="Formyl_trans_C"/>
    <property type="match status" value="1"/>
</dbReference>
<dbReference type="GO" id="GO:0005829">
    <property type="term" value="C:cytosol"/>
    <property type="evidence" value="ECO:0007669"/>
    <property type="project" value="TreeGrafter"/>
</dbReference>
<dbReference type="EMBL" id="CP043312">
    <property type="protein sequence ID" value="QEK39643.1"/>
    <property type="molecule type" value="Genomic_DNA"/>
</dbReference>
<dbReference type="InterPro" id="IPR011034">
    <property type="entry name" value="Formyl_transferase-like_C_sf"/>
</dbReference>
<dbReference type="HAMAP" id="MF_00182">
    <property type="entry name" value="Formyl_trans"/>
    <property type="match status" value="1"/>
</dbReference>
<dbReference type="Pfam" id="PF00551">
    <property type="entry name" value="Formyl_trans_N"/>
    <property type="match status" value="1"/>
</dbReference>
<feature type="domain" description="Formyl transferase C-terminal" evidence="7">
    <location>
        <begin position="202"/>
        <end position="297"/>
    </location>
</feature>
<dbReference type="Proteomes" id="UP000323844">
    <property type="component" value="Chromosome"/>
</dbReference>
<evidence type="ECO:0000259" key="7">
    <source>
        <dbReference type="Pfam" id="PF02911"/>
    </source>
</evidence>
<dbReference type="InterPro" id="IPR036477">
    <property type="entry name" value="Formyl_transf_N_sf"/>
</dbReference>
<protein>
    <recommendedName>
        <fullName evidence="2 5">Methionyl-tRNA formyltransferase</fullName>
        <ecNumber evidence="2 5">2.1.2.9</ecNumber>
    </recommendedName>
</protein>
<evidence type="ECO:0000256" key="1">
    <source>
        <dbReference type="ARBA" id="ARBA00010699"/>
    </source>
</evidence>
<name>A0A5C0UJF6_9RICK</name>
<keyword evidence="9" id="KW-1185">Reference proteome</keyword>
<evidence type="ECO:0000256" key="2">
    <source>
        <dbReference type="ARBA" id="ARBA00012261"/>
    </source>
</evidence>
<evidence type="ECO:0000313" key="9">
    <source>
        <dbReference type="Proteomes" id="UP000323844"/>
    </source>
</evidence>
<dbReference type="PANTHER" id="PTHR11138:SF5">
    <property type="entry name" value="METHIONYL-TRNA FORMYLTRANSFERASE, MITOCHONDRIAL"/>
    <property type="match status" value="1"/>
</dbReference>
<dbReference type="EC" id="2.1.2.9" evidence="2 5"/>
<dbReference type="KEGG" id="snay:FZC37_01695"/>
<dbReference type="InterPro" id="IPR005793">
    <property type="entry name" value="Formyl_trans_C"/>
</dbReference>
<proteinExistence type="inferred from homology"/>
<feature type="binding site" evidence="5">
    <location>
        <begin position="109"/>
        <end position="112"/>
    </location>
    <ligand>
        <name>(6S)-5,6,7,8-tetrahydrofolate</name>
        <dbReference type="ChEBI" id="CHEBI:57453"/>
    </ligand>
</feature>
<comment type="function">
    <text evidence="5">Attaches a formyl group to the free amino group of methionyl-tRNA(fMet). The formyl group appears to play a dual role in the initiator identity of N-formylmethionyl-tRNA by promoting its recognition by IF2 and preventing the misappropriation of this tRNA by the elongation apparatus.</text>
</comment>
<evidence type="ECO:0000256" key="5">
    <source>
        <dbReference type="HAMAP-Rule" id="MF_00182"/>
    </source>
</evidence>
<comment type="similarity">
    <text evidence="1 5">Belongs to the Fmt family.</text>
</comment>
<evidence type="ECO:0000313" key="8">
    <source>
        <dbReference type="EMBL" id="QEK39643.1"/>
    </source>
</evidence>
<comment type="catalytic activity">
    <reaction evidence="5">
        <text>L-methionyl-tRNA(fMet) + (6R)-10-formyltetrahydrofolate = N-formyl-L-methionyl-tRNA(fMet) + (6S)-5,6,7,8-tetrahydrofolate + H(+)</text>
        <dbReference type="Rhea" id="RHEA:24380"/>
        <dbReference type="Rhea" id="RHEA-COMP:9952"/>
        <dbReference type="Rhea" id="RHEA-COMP:9953"/>
        <dbReference type="ChEBI" id="CHEBI:15378"/>
        <dbReference type="ChEBI" id="CHEBI:57453"/>
        <dbReference type="ChEBI" id="CHEBI:78530"/>
        <dbReference type="ChEBI" id="CHEBI:78844"/>
        <dbReference type="ChEBI" id="CHEBI:195366"/>
        <dbReference type="EC" id="2.1.2.9"/>
    </reaction>
</comment>
<dbReference type="SUPFAM" id="SSF50486">
    <property type="entry name" value="FMT C-terminal domain-like"/>
    <property type="match status" value="1"/>
</dbReference>
<evidence type="ECO:0000259" key="6">
    <source>
        <dbReference type="Pfam" id="PF00551"/>
    </source>
</evidence>
<reference evidence="8 9" key="1">
    <citation type="submission" date="2019-08" db="EMBL/GenBank/DDBJ databases">
        <title>Highly reduced genomes of protist endosymbionts show evolutionary convergence.</title>
        <authorList>
            <person name="George E."/>
            <person name="Husnik F."/>
            <person name="Tashyreva D."/>
            <person name="Prokopchuk G."/>
            <person name="Horak A."/>
            <person name="Kwong W.K."/>
            <person name="Lukes J."/>
            <person name="Keeling P.J."/>
        </authorList>
    </citation>
    <scope>NUCLEOTIDE SEQUENCE [LARGE SCALE GENOMIC DNA]</scope>
    <source>
        <strain evidence="8">1621</strain>
    </source>
</reference>
<feature type="domain" description="Formyl transferase N-terminal" evidence="6">
    <location>
        <begin position="1"/>
        <end position="159"/>
    </location>
</feature>
<sequence>MKIIFMGSGNFAFMFLKALLASHHDVSCIFTSPEKPSGRGLEISKSKILALAEKNNITFHTPTSFKKDEVRSIVEDTSADVVVVCSYGFLLPEYVLLSKKYGAINVHPSALPKFRGAAPMQHTILSGDEKSAVCIMQMDKGLDTGDILLKEEFDVGDMDYIELFDFCVDIGPKLLLKALDEIDSLVPVAQDSLDVSPSYASKINKADGLIDWSCDAASICRKVKAFVKWPGAYFFYDSMQIKVLKAQYEDVSTSFVEGTVINDNCEIATRKGIFKPLILQREGRKPLSIEEFKKGFRIKSGSILSS</sequence>